<dbReference type="PANTHER" id="PTHR31084:SF18">
    <property type="entry name" value="GLYCOSYL HYDROLASE FAMILY 95 N-TERMINAL DOMAIN-CONTAINING PROTEIN"/>
    <property type="match status" value="1"/>
</dbReference>
<dbReference type="InterPro" id="IPR012341">
    <property type="entry name" value="6hp_glycosidase-like_sf"/>
</dbReference>
<dbReference type="InterPro" id="IPR027414">
    <property type="entry name" value="GH95_N_dom"/>
</dbReference>
<reference evidence="3" key="1">
    <citation type="journal article" date="2021" name="Nat. Commun.">
        <title>Genetic determinants of endophytism in the Arabidopsis root mycobiome.</title>
        <authorList>
            <person name="Mesny F."/>
            <person name="Miyauchi S."/>
            <person name="Thiergart T."/>
            <person name="Pickel B."/>
            <person name="Atanasova L."/>
            <person name="Karlsson M."/>
            <person name="Huettel B."/>
            <person name="Barry K.W."/>
            <person name="Haridas S."/>
            <person name="Chen C."/>
            <person name="Bauer D."/>
            <person name="Andreopoulos W."/>
            <person name="Pangilinan J."/>
            <person name="LaButti K."/>
            <person name="Riley R."/>
            <person name="Lipzen A."/>
            <person name="Clum A."/>
            <person name="Drula E."/>
            <person name="Henrissat B."/>
            <person name="Kohler A."/>
            <person name="Grigoriev I.V."/>
            <person name="Martin F.M."/>
            <person name="Hacquard S."/>
        </authorList>
    </citation>
    <scope>NUCLEOTIDE SEQUENCE</scope>
    <source>
        <strain evidence="3">MPI-CAGE-AT-0147</strain>
    </source>
</reference>
<dbReference type="InterPro" id="IPR008928">
    <property type="entry name" value="6-hairpin_glycosidase_sf"/>
</dbReference>
<name>A0A9P9JJQ4_9HYPO</name>
<feature type="domain" description="Glycosyl hydrolase family 95 catalytic" evidence="2">
    <location>
        <begin position="273"/>
        <end position="676"/>
    </location>
</feature>
<dbReference type="PANTHER" id="PTHR31084">
    <property type="entry name" value="ALPHA-L-FUCOSIDASE 2"/>
    <property type="match status" value="1"/>
</dbReference>
<evidence type="ECO:0000313" key="4">
    <source>
        <dbReference type="Proteomes" id="UP000738349"/>
    </source>
</evidence>
<gene>
    <name evidence="3" type="ORF">EDB81DRAFT_773811</name>
</gene>
<keyword evidence="4" id="KW-1185">Reference proteome</keyword>
<organism evidence="3 4">
    <name type="scientific">Dactylonectria macrodidyma</name>
    <dbReference type="NCBI Taxonomy" id="307937"/>
    <lineage>
        <taxon>Eukaryota</taxon>
        <taxon>Fungi</taxon>
        <taxon>Dikarya</taxon>
        <taxon>Ascomycota</taxon>
        <taxon>Pezizomycotina</taxon>
        <taxon>Sordariomycetes</taxon>
        <taxon>Hypocreomycetidae</taxon>
        <taxon>Hypocreales</taxon>
        <taxon>Nectriaceae</taxon>
        <taxon>Dactylonectria</taxon>
    </lineage>
</organism>
<dbReference type="SUPFAM" id="SSF48208">
    <property type="entry name" value="Six-hairpin glycosidases"/>
    <property type="match status" value="1"/>
</dbReference>
<feature type="domain" description="Glycosyl hydrolase family 95 N-terminal" evidence="1">
    <location>
        <begin position="14"/>
        <end position="254"/>
    </location>
</feature>
<accession>A0A9P9JJQ4</accession>
<dbReference type="PIRSF" id="PIRSF007663">
    <property type="entry name" value="UCP007663"/>
    <property type="match status" value="1"/>
</dbReference>
<dbReference type="GO" id="GO:0004560">
    <property type="term" value="F:alpha-L-fucosidase activity"/>
    <property type="evidence" value="ECO:0007669"/>
    <property type="project" value="InterPro"/>
</dbReference>
<dbReference type="Pfam" id="PF22124">
    <property type="entry name" value="Glyco_hydro_95_cat"/>
    <property type="match status" value="1"/>
</dbReference>
<dbReference type="InterPro" id="IPR016518">
    <property type="entry name" value="Alpha-L-fucosidase"/>
</dbReference>
<dbReference type="Proteomes" id="UP000738349">
    <property type="component" value="Unassembled WGS sequence"/>
</dbReference>
<evidence type="ECO:0000259" key="2">
    <source>
        <dbReference type="Pfam" id="PF22124"/>
    </source>
</evidence>
<comment type="caution">
    <text evidence="3">The sequence shown here is derived from an EMBL/GenBank/DDBJ whole genome shotgun (WGS) entry which is preliminary data.</text>
</comment>
<sequence>MMAQEQGDNQHLHLHYTAPASQWSESLPVGNGRLGATVYGRTDTELLQLNEDSVWYGGPSDRTPRDAQRMLPKLRQLIRDEEHDKAEALVRQAFFASPASMRHYEPLGICTLEFGHNTNGVDEYSRHLDIARSQVVVEYKHQDVSYRRDIIASFPDNALLVRCTSSEPTQFVVRLDRVSDIETETNVYLDDITAKASHIVMHATPGGANSNRLCLVLGVACDDDAGKIEAIGNCLVVTSSSCRIALGAQTTYRHADAELVATTNVDEALAQHWNQLIQRHRADYCRLFNRMSLRMWPDASHIPTDERIRTARDPGLVTLYHNYGRYLLISCSRDAHKALPATLQGIWNAKFSPPWGSKYTININLQMNYWPAAPCSLIDDCTRPVIDLLERMALRGRETAQRMYGCRGWCAHHNTDIWADTSPQDRWMPATLWPLGGLWLSVDMMGTLRYQYDEALHRRIFRIHQGAVEFLLDFLIPSACGQYLVTSPSLSPENTFITKLGKQGVFCEGSAIDMTLIRVAFTQFLWSLDLLGHTSHPLKSKVQDAKGKLPPLILNEAGIIQEWGLNNYEEDEPGHRHVSHLFGLYPADIISPVASPELAEAAKRVLKNRMDNGGGHTGWSRAWLVNFYARLFDGEACGENIDLLLETSTLPNMLDTHPPFQIDGNFGGCAGILECLVQSTETERDGRWVVEVRLLPACPGDWKKGRLEQVRAKQGWLISFQWKDGRVVDSAVVEGTQIPSFDAHVIFPNGKRVIVEGNRVGENHVRCETAQL</sequence>
<evidence type="ECO:0000313" key="3">
    <source>
        <dbReference type="EMBL" id="KAH7176951.1"/>
    </source>
</evidence>
<protein>
    <submittedName>
        <fullName evidence="3">Six-hairpin glycosidase-like protein</fullName>
    </submittedName>
</protein>
<dbReference type="OrthoDB" id="2848340at2759"/>
<dbReference type="Gene3D" id="1.50.10.10">
    <property type="match status" value="1"/>
</dbReference>
<keyword evidence="3" id="KW-0378">Hydrolase</keyword>
<dbReference type="AlphaFoldDB" id="A0A9P9JJQ4"/>
<evidence type="ECO:0000259" key="1">
    <source>
        <dbReference type="Pfam" id="PF14498"/>
    </source>
</evidence>
<dbReference type="GO" id="GO:0005975">
    <property type="term" value="P:carbohydrate metabolic process"/>
    <property type="evidence" value="ECO:0007669"/>
    <property type="project" value="InterPro"/>
</dbReference>
<dbReference type="EMBL" id="JAGMUV010000001">
    <property type="protein sequence ID" value="KAH7176951.1"/>
    <property type="molecule type" value="Genomic_DNA"/>
</dbReference>
<dbReference type="Pfam" id="PF14498">
    <property type="entry name" value="Glyco_hyd_65N_2"/>
    <property type="match status" value="1"/>
</dbReference>
<dbReference type="InterPro" id="IPR054363">
    <property type="entry name" value="GH95_cat"/>
</dbReference>
<proteinExistence type="predicted"/>
<keyword evidence="3" id="KW-0326">Glycosidase</keyword>